<dbReference type="Proteomes" id="UP000887569">
    <property type="component" value="Unplaced"/>
</dbReference>
<evidence type="ECO:0000313" key="4">
    <source>
        <dbReference type="WBParaSite" id="PgR008_g106_t02"/>
    </source>
</evidence>
<sequence length="85" mass="9739">MNYNVQLRPCASEFGAEGMGWQERQHEGRSKRARANSTSSLVRYQGDAEGGTASAHLHISNHPHRVYRLRKRLTCTIKFERKSPQ</sequence>
<organism evidence="2 4">
    <name type="scientific">Parascaris univalens</name>
    <name type="common">Nematode worm</name>
    <dbReference type="NCBI Taxonomy" id="6257"/>
    <lineage>
        <taxon>Eukaryota</taxon>
        <taxon>Metazoa</taxon>
        <taxon>Ecdysozoa</taxon>
        <taxon>Nematoda</taxon>
        <taxon>Chromadorea</taxon>
        <taxon>Rhabditida</taxon>
        <taxon>Spirurina</taxon>
        <taxon>Ascaridomorpha</taxon>
        <taxon>Ascaridoidea</taxon>
        <taxon>Ascarididae</taxon>
        <taxon>Parascaris</taxon>
    </lineage>
</organism>
<dbReference type="WBParaSite" id="PgR008_g106_t02">
    <property type="protein sequence ID" value="PgR008_g106_t02"/>
    <property type="gene ID" value="PgR008_g106"/>
</dbReference>
<protein>
    <submittedName>
        <fullName evidence="3 4">Uncharacterized protein</fullName>
    </submittedName>
</protein>
<keyword evidence="2" id="KW-1185">Reference proteome</keyword>
<evidence type="ECO:0000313" key="2">
    <source>
        <dbReference type="Proteomes" id="UP000887569"/>
    </source>
</evidence>
<proteinExistence type="predicted"/>
<evidence type="ECO:0000313" key="3">
    <source>
        <dbReference type="WBParaSite" id="PgR008_g106_t01"/>
    </source>
</evidence>
<evidence type="ECO:0000256" key="1">
    <source>
        <dbReference type="SAM" id="MobiDB-lite"/>
    </source>
</evidence>
<dbReference type="AlphaFoldDB" id="A0A915AJI2"/>
<feature type="region of interest" description="Disordered" evidence="1">
    <location>
        <begin position="19"/>
        <end position="38"/>
    </location>
</feature>
<name>A0A915AJI2_PARUN</name>
<dbReference type="WBParaSite" id="PgR008_g106_t01">
    <property type="protein sequence ID" value="PgR008_g106_t01"/>
    <property type="gene ID" value="PgR008_g106"/>
</dbReference>
<reference evidence="3 4" key="1">
    <citation type="submission" date="2022-11" db="UniProtKB">
        <authorList>
            <consortium name="WormBaseParasite"/>
        </authorList>
    </citation>
    <scope>IDENTIFICATION</scope>
</reference>
<accession>A0A915AJI2</accession>